<protein>
    <submittedName>
        <fullName evidence="1">(rape) hypothetical protein</fullName>
    </submittedName>
</protein>
<proteinExistence type="predicted"/>
<dbReference type="Proteomes" id="UP001295469">
    <property type="component" value="Chromosome C07"/>
</dbReference>
<name>A0A816NGM7_BRANA</name>
<reference evidence="1" key="1">
    <citation type="submission" date="2021-01" db="EMBL/GenBank/DDBJ databases">
        <authorList>
            <consortium name="Genoscope - CEA"/>
            <person name="William W."/>
        </authorList>
    </citation>
    <scope>NUCLEOTIDE SEQUENCE</scope>
</reference>
<gene>
    <name evidence="1" type="ORF">DARMORV10_C07P53300.1</name>
</gene>
<dbReference type="AlphaFoldDB" id="A0A816NGM7"/>
<evidence type="ECO:0000313" key="1">
    <source>
        <dbReference type="EMBL" id="CAF2027577.1"/>
    </source>
</evidence>
<dbReference type="EMBL" id="HG994371">
    <property type="protein sequence ID" value="CAF2027577.1"/>
    <property type="molecule type" value="Genomic_DNA"/>
</dbReference>
<accession>A0A816NGM7</accession>
<organism evidence="1">
    <name type="scientific">Brassica napus</name>
    <name type="common">Rape</name>
    <dbReference type="NCBI Taxonomy" id="3708"/>
    <lineage>
        <taxon>Eukaryota</taxon>
        <taxon>Viridiplantae</taxon>
        <taxon>Streptophyta</taxon>
        <taxon>Embryophyta</taxon>
        <taxon>Tracheophyta</taxon>
        <taxon>Spermatophyta</taxon>
        <taxon>Magnoliopsida</taxon>
        <taxon>eudicotyledons</taxon>
        <taxon>Gunneridae</taxon>
        <taxon>Pentapetalae</taxon>
        <taxon>rosids</taxon>
        <taxon>malvids</taxon>
        <taxon>Brassicales</taxon>
        <taxon>Brassicaceae</taxon>
        <taxon>Brassiceae</taxon>
        <taxon>Brassica</taxon>
    </lineage>
</organism>
<sequence length="144" mass="15789">MRVLMEAEEAQEEEVEVEVEVEVVERKSLLGYIKYKGVASFTTKPPSFKGHYSTSFSFSLPGAVTLITTTFFASLSMSLNIVAIVMVSSSPPWSPVSSSHRLAPSSPSRARSVVTVSSSLHRHRLELAPSSTVSISLCHHHSRR</sequence>